<dbReference type="OrthoDB" id="10266980at2759"/>
<evidence type="ECO:0000256" key="2">
    <source>
        <dbReference type="ARBA" id="ARBA00022692"/>
    </source>
</evidence>
<sequence>MEDPFLAYSPFAGSDNLILRHSHEILISFLIYHFVVGLWFAPLANRLVFGKHYTQLEDKKVKLNFDIHTVSMVQCVISLALAWPILLEPLSTSVVAYQSSYNSMVAAVTCGYFVWDLVVCVEHFSMFGVGFLGHALASLYVFAVSLTPFCQSWIGKFLIFEASTPFVNVNWYISQLSRSATKPVVPLWFNALNGALLILTFFVVRILWGFSAVFILIRQFWMERHVVPMWLPLTVMPLNVGLDALNVLWLNKMMRIAKKMARGSKKDSKMG</sequence>
<evidence type="ECO:0000256" key="5">
    <source>
        <dbReference type="PROSITE-ProRule" id="PRU00205"/>
    </source>
</evidence>
<dbReference type="PROSITE" id="PS50922">
    <property type="entry name" value="TLC"/>
    <property type="match status" value="1"/>
</dbReference>
<organism evidence="8 9">
    <name type="scientific">Lachancea dasiensis</name>
    <dbReference type="NCBI Taxonomy" id="1072105"/>
    <lineage>
        <taxon>Eukaryota</taxon>
        <taxon>Fungi</taxon>
        <taxon>Dikarya</taxon>
        <taxon>Ascomycota</taxon>
        <taxon>Saccharomycotina</taxon>
        <taxon>Saccharomycetes</taxon>
        <taxon>Saccharomycetales</taxon>
        <taxon>Saccharomycetaceae</taxon>
        <taxon>Lachancea</taxon>
    </lineage>
</organism>
<keyword evidence="3 6" id="KW-1133">Transmembrane helix</keyword>
<dbReference type="AlphaFoldDB" id="A0A1G4J441"/>
<proteinExistence type="predicted"/>
<accession>A0A1G4J441</accession>
<evidence type="ECO:0000313" key="8">
    <source>
        <dbReference type="EMBL" id="SCU84378.1"/>
    </source>
</evidence>
<keyword evidence="2 5" id="KW-0812">Transmembrane</keyword>
<dbReference type="PANTHER" id="PTHR13439:SF0">
    <property type="entry name" value="TOPOISOMERASE I DAMAGE AFFECTED PROTEIN 4"/>
    <property type="match status" value="1"/>
</dbReference>
<dbReference type="PANTHER" id="PTHR13439">
    <property type="entry name" value="CT120 PROTEIN"/>
    <property type="match status" value="1"/>
</dbReference>
<name>A0A1G4J441_9SACH</name>
<keyword evidence="9" id="KW-1185">Reference proteome</keyword>
<dbReference type="InterPro" id="IPR006634">
    <property type="entry name" value="TLC-dom"/>
</dbReference>
<protein>
    <submittedName>
        <fullName evidence="8">LADA_0D01376g1_1</fullName>
    </submittedName>
</protein>
<feature type="transmembrane region" description="Helical" evidence="6">
    <location>
        <begin position="229"/>
        <end position="250"/>
    </location>
</feature>
<evidence type="ECO:0000313" key="9">
    <source>
        <dbReference type="Proteomes" id="UP000190274"/>
    </source>
</evidence>
<evidence type="ECO:0000256" key="3">
    <source>
        <dbReference type="ARBA" id="ARBA00022989"/>
    </source>
</evidence>
<gene>
    <name evidence="8" type="ORF">LADA_0D01376G</name>
</gene>
<dbReference type="Proteomes" id="UP000190274">
    <property type="component" value="Chromosome D"/>
</dbReference>
<feature type="transmembrane region" description="Helical" evidence="6">
    <location>
        <begin position="126"/>
        <end position="147"/>
    </location>
</feature>
<comment type="subcellular location">
    <subcellularLocation>
        <location evidence="1">Membrane</location>
        <topology evidence="1">Multi-pass membrane protein</topology>
    </subcellularLocation>
</comment>
<evidence type="ECO:0000256" key="4">
    <source>
        <dbReference type="ARBA" id="ARBA00023136"/>
    </source>
</evidence>
<keyword evidence="4 5" id="KW-0472">Membrane</keyword>
<evidence type="ECO:0000256" key="1">
    <source>
        <dbReference type="ARBA" id="ARBA00004141"/>
    </source>
</evidence>
<evidence type="ECO:0000259" key="7">
    <source>
        <dbReference type="PROSITE" id="PS50922"/>
    </source>
</evidence>
<evidence type="ECO:0000256" key="6">
    <source>
        <dbReference type="SAM" id="Phobius"/>
    </source>
</evidence>
<feature type="transmembrane region" description="Helical" evidence="6">
    <location>
        <begin position="65"/>
        <end position="87"/>
    </location>
</feature>
<feature type="transmembrane region" description="Helical" evidence="6">
    <location>
        <begin position="25"/>
        <end position="44"/>
    </location>
</feature>
<dbReference type="InterPro" id="IPR050846">
    <property type="entry name" value="TLCD"/>
</dbReference>
<feature type="domain" description="TLC" evidence="7">
    <location>
        <begin position="60"/>
        <end position="262"/>
    </location>
</feature>
<dbReference type="GO" id="GO:0016020">
    <property type="term" value="C:membrane"/>
    <property type="evidence" value="ECO:0007669"/>
    <property type="project" value="UniProtKB-SubCell"/>
</dbReference>
<feature type="transmembrane region" description="Helical" evidence="6">
    <location>
        <begin position="194"/>
        <end position="217"/>
    </location>
</feature>
<dbReference type="GO" id="GO:0005783">
    <property type="term" value="C:endoplasmic reticulum"/>
    <property type="evidence" value="ECO:0007669"/>
    <property type="project" value="TreeGrafter"/>
</dbReference>
<dbReference type="EMBL" id="LT598454">
    <property type="protein sequence ID" value="SCU84378.1"/>
    <property type="molecule type" value="Genomic_DNA"/>
</dbReference>
<reference evidence="8 9" key="1">
    <citation type="submission" date="2016-03" db="EMBL/GenBank/DDBJ databases">
        <authorList>
            <person name="Devillers H."/>
        </authorList>
    </citation>
    <scope>NUCLEOTIDE SEQUENCE [LARGE SCALE GENOMIC DNA]</scope>
    <source>
        <strain evidence="8">CBS 10888</strain>
    </source>
</reference>
<dbReference type="SMART" id="SM00724">
    <property type="entry name" value="TLC"/>
    <property type="match status" value="1"/>
</dbReference>
<dbReference type="Pfam" id="PF03798">
    <property type="entry name" value="TRAM_LAG1_CLN8"/>
    <property type="match status" value="1"/>
</dbReference>
<dbReference type="GO" id="GO:0055088">
    <property type="term" value="P:lipid homeostasis"/>
    <property type="evidence" value="ECO:0007669"/>
    <property type="project" value="TreeGrafter"/>
</dbReference>